<keyword evidence="6" id="KW-0408">Iron</keyword>
<dbReference type="EMBL" id="ABJB010584895">
    <property type="status" value="NOT_ANNOTATED_CDS"/>
    <property type="molecule type" value="Genomic_DNA"/>
</dbReference>
<dbReference type="GO" id="GO:0005506">
    <property type="term" value="F:iron ion binding"/>
    <property type="evidence" value="ECO:0007669"/>
    <property type="project" value="InterPro"/>
</dbReference>
<dbReference type="VEuPathDB" id="VectorBase:ISCW005615"/>
<evidence type="ECO:0000256" key="1">
    <source>
        <dbReference type="ARBA" id="ARBA00001971"/>
    </source>
</evidence>
<comment type="similarity">
    <text evidence="3">Belongs to the cytochrome P450 family.</text>
</comment>
<protein>
    <submittedName>
        <fullName evidence="10 11">Cytochrome P450, putative</fullName>
        <ecNumber evidence="10">1.14.14.1</ecNumber>
    </submittedName>
</protein>
<dbReference type="SUPFAM" id="SSF48264">
    <property type="entry name" value="Cytochrome P450"/>
    <property type="match status" value="1"/>
</dbReference>
<dbReference type="EnsemblMetazoa" id="ISCW005615-RA">
    <property type="protein sequence ID" value="ISCW005615-PA"/>
    <property type="gene ID" value="ISCW005615"/>
</dbReference>
<evidence type="ECO:0000256" key="4">
    <source>
        <dbReference type="ARBA" id="ARBA00022617"/>
    </source>
</evidence>
<dbReference type="PANTHER" id="PTHR24291">
    <property type="entry name" value="CYTOCHROME P450 FAMILY 4"/>
    <property type="match status" value="1"/>
</dbReference>
<dbReference type="EMBL" id="ABJB011062576">
    <property type="status" value="NOT_ANNOTATED_CDS"/>
    <property type="molecule type" value="Genomic_DNA"/>
</dbReference>
<dbReference type="PANTHER" id="PTHR24291:SF189">
    <property type="entry name" value="CYTOCHROME P450 4C3-RELATED"/>
    <property type="match status" value="1"/>
</dbReference>
<evidence type="ECO:0000313" key="12">
    <source>
        <dbReference type="Proteomes" id="UP000001555"/>
    </source>
</evidence>
<keyword evidence="10" id="KW-0560">Oxidoreductase</keyword>
<dbReference type="EMBL" id="ABJB010751650">
    <property type="status" value="NOT_ANNOTATED_CDS"/>
    <property type="molecule type" value="Genomic_DNA"/>
</dbReference>
<dbReference type="EMBL" id="ABJB010416547">
    <property type="status" value="NOT_ANNOTATED_CDS"/>
    <property type="molecule type" value="Genomic_DNA"/>
</dbReference>
<reference evidence="11" key="2">
    <citation type="submission" date="2020-05" db="UniProtKB">
        <authorList>
            <consortium name="EnsemblMetazoa"/>
        </authorList>
    </citation>
    <scope>IDENTIFICATION</scope>
    <source>
        <strain evidence="11">wikel</strain>
    </source>
</reference>
<dbReference type="InterPro" id="IPR036396">
    <property type="entry name" value="Cyt_P450_sf"/>
</dbReference>
<keyword evidence="9" id="KW-1133">Transmembrane helix</keyword>
<dbReference type="GO" id="GO:0016712">
    <property type="term" value="F:oxidoreductase activity, acting on paired donors, with incorporation or reduction of molecular oxygen, reduced flavin or flavoprotein as one donor, and incorporation of one atom of oxygen"/>
    <property type="evidence" value="ECO:0007669"/>
    <property type="project" value="UniProtKB-EC"/>
</dbReference>
<accession>B7PMW0</accession>
<organism>
    <name type="scientific">Ixodes scapularis</name>
    <name type="common">Black-legged tick</name>
    <name type="synonym">Deer tick</name>
    <dbReference type="NCBI Taxonomy" id="6945"/>
    <lineage>
        <taxon>Eukaryota</taxon>
        <taxon>Metazoa</taxon>
        <taxon>Ecdysozoa</taxon>
        <taxon>Arthropoda</taxon>
        <taxon>Chelicerata</taxon>
        <taxon>Arachnida</taxon>
        <taxon>Acari</taxon>
        <taxon>Parasitiformes</taxon>
        <taxon>Ixodida</taxon>
        <taxon>Ixodoidea</taxon>
        <taxon>Ixodidae</taxon>
        <taxon>Ixodinae</taxon>
        <taxon>Ixodes</taxon>
    </lineage>
</organism>
<evidence type="ECO:0000256" key="6">
    <source>
        <dbReference type="ARBA" id="ARBA00023004"/>
    </source>
</evidence>
<evidence type="ECO:0000256" key="5">
    <source>
        <dbReference type="ARBA" id="ARBA00022824"/>
    </source>
</evidence>
<keyword evidence="8 9" id="KW-0472">Membrane</keyword>
<feature type="transmembrane region" description="Helical" evidence="9">
    <location>
        <begin position="27"/>
        <end position="48"/>
    </location>
</feature>
<dbReference type="EC" id="1.14.14.1" evidence="10"/>
<dbReference type="OrthoDB" id="1470350at2759"/>
<dbReference type="EMBL" id="ABJB010428210">
    <property type="status" value="NOT_ANNOTATED_CDS"/>
    <property type="molecule type" value="Genomic_DNA"/>
</dbReference>
<evidence type="ECO:0000256" key="8">
    <source>
        <dbReference type="ARBA" id="ARBA00023136"/>
    </source>
</evidence>
<dbReference type="InterPro" id="IPR002401">
    <property type="entry name" value="Cyt_P450_E_grp-I"/>
</dbReference>
<dbReference type="EMBL" id="ABJB010562793">
    <property type="status" value="NOT_ANNOTATED_CDS"/>
    <property type="molecule type" value="Genomic_DNA"/>
</dbReference>
<evidence type="ECO:0000256" key="2">
    <source>
        <dbReference type="ARBA" id="ARBA00004586"/>
    </source>
</evidence>
<keyword evidence="4" id="KW-0479">Metal-binding</keyword>
<dbReference type="EMBL" id="ABJB010669189">
    <property type="status" value="NOT_ANNOTATED_CDS"/>
    <property type="molecule type" value="Genomic_DNA"/>
</dbReference>
<evidence type="ECO:0000313" key="11">
    <source>
        <dbReference type="EnsemblMetazoa" id="ISCW005615-PA"/>
    </source>
</evidence>
<dbReference type="InterPro" id="IPR050196">
    <property type="entry name" value="Cytochrome_P450_Monoox"/>
</dbReference>
<evidence type="ECO:0000256" key="7">
    <source>
        <dbReference type="ARBA" id="ARBA00023033"/>
    </source>
</evidence>
<keyword evidence="5" id="KW-0256">Endoplasmic reticulum</keyword>
<name>B7PMW0_IXOSC</name>
<reference evidence="10 12" key="1">
    <citation type="submission" date="2008-03" db="EMBL/GenBank/DDBJ databases">
        <title>Annotation of Ixodes scapularis.</title>
        <authorList>
            <consortium name="Ixodes scapularis Genome Project Consortium"/>
            <person name="Caler E."/>
            <person name="Hannick L.I."/>
            <person name="Bidwell S."/>
            <person name="Joardar V."/>
            <person name="Thiagarajan M."/>
            <person name="Amedeo P."/>
            <person name="Galinsky K.J."/>
            <person name="Schobel S."/>
            <person name="Inman J."/>
            <person name="Hostetler J."/>
            <person name="Miller J."/>
            <person name="Hammond M."/>
            <person name="Megy K."/>
            <person name="Lawson D."/>
            <person name="Kodira C."/>
            <person name="Sutton G."/>
            <person name="Meyer J."/>
            <person name="Hill C.A."/>
            <person name="Birren B."/>
            <person name="Nene V."/>
            <person name="Collins F."/>
            <person name="Alarcon-Chaidez F."/>
            <person name="Wikel S."/>
            <person name="Strausberg R."/>
        </authorList>
    </citation>
    <scope>NUCLEOTIDE SEQUENCE [LARGE SCALE GENOMIC DNA]</scope>
    <source>
        <strain evidence="12">Wikel</strain>
        <strain evidence="10">Wikel colony</strain>
    </source>
</reference>
<dbReference type="HOGENOM" id="CLU_776796_0_0_1"/>
<gene>
    <name evidence="10" type="ORF">IscW_ISCW005615</name>
</gene>
<dbReference type="InParanoid" id="B7PMW0"/>
<dbReference type="VEuPathDB" id="VectorBase:ISCI005615"/>
<dbReference type="Pfam" id="PF00067">
    <property type="entry name" value="p450"/>
    <property type="match status" value="1"/>
</dbReference>
<dbReference type="PRINTS" id="PR00463">
    <property type="entry name" value="EP450I"/>
</dbReference>
<dbReference type="AlphaFoldDB" id="B7PMW0"/>
<evidence type="ECO:0000256" key="9">
    <source>
        <dbReference type="SAM" id="Phobius"/>
    </source>
</evidence>
<sequence>MAGSASEAVPTGSQTSSHFGMPLALMLAPWVLASIACVYVVPRLLCWFRTWRTLRSMPGPWDLLPFWTGDAWRYKKKVLTPAFHFGALDDYMPIFNENGDSLVKHICEAIDAAPSDPVPLFNIAQKCTMDIIAEVTMGKKLGLQENKNPRLVASFNRAMMLVPVRCLSPWFWVQAIYDITSQGKGYKGAVEEMVNLTRSVMRQHLETSNGTKMTSQFSQHDTEADSSKKASLIDRLMKTQSEDEKYTLDDVVGDINTILGGGNDTAALAVCWALNLLGHNADAQRKAHEELDEIFGSNRDGEITADDLKKMKYLECCLKEALRLYPSFPVIGRTLEEDLVIANTHVQPLPRCPSIMM</sequence>
<dbReference type="Proteomes" id="UP000001555">
    <property type="component" value="Unassembled WGS sequence"/>
</dbReference>
<evidence type="ECO:0000256" key="3">
    <source>
        <dbReference type="ARBA" id="ARBA00010617"/>
    </source>
</evidence>
<dbReference type="EMBL" id="ABJB010828068">
    <property type="status" value="NOT_ANNOTATED_CDS"/>
    <property type="molecule type" value="Genomic_DNA"/>
</dbReference>
<evidence type="ECO:0000313" key="10">
    <source>
        <dbReference type="EMBL" id="EEC07932.1"/>
    </source>
</evidence>
<dbReference type="EMBL" id="ABJB010033231">
    <property type="status" value="NOT_ANNOTATED_CDS"/>
    <property type="molecule type" value="Genomic_DNA"/>
</dbReference>
<dbReference type="GO" id="GO:0005789">
    <property type="term" value="C:endoplasmic reticulum membrane"/>
    <property type="evidence" value="ECO:0007669"/>
    <property type="project" value="UniProtKB-SubCell"/>
</dbReference>
<comment type="cofactor">
    <cofactor evidence="1">
        <name>heme</name>
        <dbReference type="ChEBI" id="CHEBI:30413"/>
    </cofactor>
</comment>
<dbReference type="EMBL" id="ABJB011038772">
    <property type="status" value="NOT_ANNOTATED_CDS"/>
    <property type="molecule type" value="Genomic_DNA"/>
</dbReference>
<proteinExistence type="inferred from homology"/>
<comment type="subcellular location">
    <subcellularLocation>
        <location evidence="2">Endoplasmic reticulum membrane</location>
    </subcellularLocation>
</comment>
<dbReference type="GO" id="GO:0020037">
    <property type="term" value="F:heme binding"/>
    <property type="evidence" value="ECO:0007669"/>
    <property type="project" value="InterPro"/>
</dbReference>
<keyword evidence="4" id="KW-0349">Heme</keyword>
<dbReference type="Gene3D" id="1.10.630.10">
    <property type="entry name" value="Cytochrome P450"/>
    <property type="match status" value="1"/>
</dbReference>
<dbReference type="VEuPathDB" id="VectorBase:ISCP_029373"/>
<keyword evidence="7" id="KW-0503">Monooxygenase</keyword>
<dbReference type="EMBL" id="DS749327">
    <property type="protein sequence ID" value="EEC07932.1"/>
    <property type="molecule type" value="Genomic_DNA"/>
</dbReference>
<dbReference type="InterPro" id="IPR001128">
    <property type="entry name" value="Cyt_P450"/>
</dbReference>
<keyword evidence="9" id="KW-0812">Transmembrane</keyword>
<dbReference type="PaxDb" id="6945-B7PMW0"/>
<keyword evidence="12" id="KW-1185">Reference proteome</keyword>